<dbReference type="PANTHER" id="PTHR41287">
    <property type="match status" value="1"/>
</dbReference>
<evidence type="ECO:0000259" key="2">
    <source>
        <dbReference type="Pfam" id="PF20441"/>
    </source>
</evidence>
<dbReference type="AlphaFoldDB" id="A0AAW5N8R0"/>
<proteinExistence type="predicted"/>
<feature type="domain" description="Terminase large subunit-like endonuclease" evidence="2">
    <location>
        <begin position="257"/>
        <end position="533"/>
    </location>
</feature>
<dbReference type="EMBL" id="JANRHJ010000015">
    <property type="protein sequence ID" value="MCR8874882.1"/>
    <property type="molecule type" value="Genomic_DNA"/>
</dbReference>
<evidence type="ECO:0000313" key="4">
    <source>
        <dbReference type="Proteomes" id="UP001204579"/>
    </source>
</evidence>
<dbReference type="RefSeq" id="WP_258336125.1">
    <property type="nucleotide sequence ID" value="NZ_JANRHJ010000015.1"/>
</dbReference>
<comment type="caution">
    <text evidence="3">The sequence shown here is derived from an EMBL/GenBank/DDBJ whole genome shotgun (WGS) entry which is preliminary data.</text>
</comment>
<evidence type="ECO:0000313" key="3">
    <source>
        <dbReference type="EMBL" id="MCR8874882.1"/>
    </source>
</evidence>
<organism evidence="3 4">
    <name type="scientific">Phocaeicola barnesiae</name>
    <dbReference type="NCBI Taxonomy" id="376804"/>
    <lineage>
        <taxon>Bacteria</taxon>
        <taxon>Pseudomonadati</taxon>
        <taxon>Bacteroidota</taxon>
        <taxon>Bacteroidia</taxon>
        <taxon>Bacteroidales</taxon>
        <taxon>Bacteroidaceae</taxon>
        <taxon>Phocaeicola</taxon>
    </lineage>
</organism>
<name>A0AAW5N8R0_9BACT</name>
<dbReference type="Gene3D" id="3.40.50.300">
    <property type="entry name" value="P-loop containing nucleotide triphosphate hydrolases"/>
    <property type="match status" value="1"/>
</dbReference>
<dbReference type="Proteomes" id="UP001204579">
    <property type="component" value="Unassembled WGS sequence"/>
</dbReference>
<accession>A0AAW5N8R0</accession>
<keyword evidence="4" id="KW-1185">Reference proteome</keyword>
<gene>
    <name evidence="3" type="ORF">NW209_12830</name>
</gene>
<protein>
    <submittedName>
        <fullName evidence="3">Terminase large subunit</fullName>
    </submittedName>
</protein>
<dbReference type="InterPro" id="IPR046461">
    <property type="entry name" value="TerL_ATPase"/>
</dbReference>
<dbReference type="Pfam" id="PF20441">
    <property type="entry name" value="TerL_nuclease"/>
    <property type="match status" value="1"/>
</dbReference>
<sequence>MYYEEYKDKEYIQYINNVLEDKIVVCNAIKQAVQRIIVLSQKEEYYIDFNAVDRVINFIGLIRHYLGKHSGKHFKLLNWQQFMLFCIYGLKHKKDNTRVTRNVYIQMARKNGKSAICAALSLYHLIADNEQAAQIFFAANSREQAKILLDITSNFAKSLDPKNKFLTIYRDTIKLNNNFIKVVSADTSKLDGYNLSFAVIDEVHEAKDSRMSDIISSSMGMREQPLLIEITTAGFNQFSYCNEKYNTAKEILSGIKEDDSLQAFIFELDEEDNWDNKEVWGKANPCLGITVTEDYLASEIQKAKNTSSLEVSVKTKNLNMWVQSSSVWISDNIINKSIQNIDLNFFKDKDVFAYVGVDLAAVADLTAISILITYNEKYYFKQYYFLPEDTINISENSELYKKWKRKKFLTVTQGNVTDYDYITKLLKQINEIIPISKIAYDSWNATQWAIQATAEGLPLEPFSQAIGNFNRPTKEFERLLLSGKVVIDNNEITKYCLQNVVIKTDHNDNAKPVKQQRQNKIDGVIAMLQSLGIMLQQPSFSNEIFSI</sequence>
<dbReference type="InterPro" id="IPR005021">
    <property type="entry name" value="Terminase_largesu-like"/>
</dbReference>
<reference evidence="3 4" key="1">
    <citation type="submission" date="2022-08" db="EMBL/GenBank/DDBJ databases">
        <authorList>
            <person name="Zeman M."/>
            <person name="Kubasova T."/>
        </authorList>
    </citation>
    <scope>NUCLEOTIDE SEQUENCE [LARGE SCALE GENOMIC DNA]</scope>
    <source>
        <strain evidence="3 4">ET62</strain>
    </source>
</reference>
<feature type="domain" description="Terminase large subunit-like ATPase" evidence="1">
    <location>
        <begin position="78"/>
        <end position="250"/>
    </location>
</feature>
<dbReference type="GO" id="GO:0004519">
    <property type="term" value="F:endonuclease activity"/>
    <property type="evidence" value="ECO:0007669"/>
    <property type="project" value="InterPro"/>
</dbReference>
<dbReference type="InterPro" id="IPR046462">
    <property type="entry name" value="TerL_nuclease"/>
</dbReference>
<dbReference type="PANTHER" id="PTHR41287:SF1">
    <property type="entry name" value="PROTEIN YMFN"/>
    <property type="match status" value="1"/>
</dbReference>
<dbReference type="Gene3D" id="3.30.420.240">
    <property type="match status" value="1"/>
</dbReference>
<dbReference type="Pfam" id="PF03354">
    <property type="entry name" value="TerL_ATPase"/>
    <property type="match status" value="1"/>
</dbReference>
<evidence type="ECO:0000259" key="1">
    <source>
        <dbReference type="Pfam" id="PF03354"/>
    </source>
</evidence>
<dbReference type="InterPro" id="IPR027417">
    <property type="entry name" value="P-loop_NTPase"/>
</dbReference>